<name>A0A0E9VS67_ANGAN</name>
<proteinExistence type="predicted"/>
<sequence>MAMSTDAVSLPIKRGDCLYSHCSIFIRKLSPCYECLRTAKL</sequence>
<protein>
    <submittedName>
        <fullName evidence="1">Uncharacterized protein</fullName>
    </submittedName>
</protein>
<evidence type="ECO:0000313" key="1">
    <source>
        <dbReference type="EMBL" id="JAH80847.1"/>
    </source>
</evidence>
<reference evidence="1" key="2">
    <citation type="journal article" date="2015" name="Fish Shellfish Immunol.">
        <title>Early steps in the European eel (Anguilla anguilla)-Vibrio vulnificus interaction in the gills: Role of the RtxA13 toxin.</title>
        <authorList>
            <person name="Callol A."/>
            <person name="Pajuelo D."/>
            <person name="Ebbesson L."/>
            <person name="Teles M."/>
            <person name="MacKenzie S."/>
            <person name="Amaro C."/>
        </authorList>
    </citation>
    <scope>NUCLEOTIDE SEQUENCE</scope>
</reference>
<dbReference type="AlphaFoldDB" id="A0A0E9VS67"/>
<accession>A0A0E9VS67</accession>
<dbReference type="EMBL" id="GBXM01027730">
    <property type="protein sequence ID" value="JAH80847.1"/>
    <property type="molecule type" value="Transcribed_RNA"/>
</dbReference>
<reference evidence="1" key="1">
    <citation type="submission" date="2014-11" db="EMBL/GenBank/DDBJ databases">
        <authorList>
            <person name="Amaro Gonzalez C."/>
        </authorList>
    </citation>
    <scope>NUCLEOTIDE SEQUENCE</scope>
</reference>
<organism evidence="1">
    <name type="scientific">Anguilla anguilla</name>
    <name type="common">European freshwater eel</name>
    <name type="synonym">Muraena anguilla</name>
    <dbReference type="NCBI Taxonomy" id="7936"/>
    <lineage>
        <taxon>Eukaryota</taxon>
        <taxon>Metazoa</taxon>
        <taxon>Chordata</taxon>
        <taxon>Craniata</taxon>
        <taxon>Vertebrata</taxon>
        <taxon>Euteleostomi</taxon>
        <taxon>Actinopterygii</taxon>
        <taxon>Neopterygii</taxon>
        <taxon>Teleostei</taxon>
        <taxon>Anguilliformes</taxon>
        <taxon>Anguillidae</taxon>
        <taxon>Anguilla</taxon>
    </lineage>
</organism>